<dbReference type="Gene3D" id="1.10.472.10">
    <property type="entry name" value="Cyclin-like"/>
    <property type="match status" value="1"/>
</dbReference>
<dbReference type="InParanoid" id="G8YVB1"/>
<gene>
    <name evidence="1" type="primary">Piso0_000388</name>
    <name evidence="1" type="ORF">GNLVRS01_PISO0A08250g</name>
    <name evidence="2" type="ORF">GNLVRS01_PISO0B08317g</name>
</gene>
<dbReference type="OrthoDB" id="244495at2759"/>
<dbReference type="GO" id="GO:0000307">
    <property type="term" value="C:cyclin-dependent protein kinase holoenzyme complex"/>
    <property type="evidence" value="ECO:0007669"/>
    <property type="project" value="UniProtKB-ARBA"/>
</dbReference>
<reference evidence="3" key="2">
    <citation type="journal article" date="2012" name="G3 (Bethesda)">
        <title>Pichia sorbitophila, an interspecies yeast hybrid reveals early steps of genome resolution following polyploidization.</title>
        <authorList>
            <person name="Leh Louis V."/>
            <person name="Despons L."/>
            <person name="Friedrich A."/>
            <person name="Martin T."/>
            <person name="Durrens P."/>
            <person name="Casaregola S."/>
            <person name="Neuveglise C."/>
            <person name="Fairhead C."/>
            <person name="Marck C."/>
            <person name="Cruz J.A."/>
            <person name="Straub M.L."/>
            <person name="Kugler V."/>
            <person name="Sacerdot C."/>
            <person name="Uzunov Z."/>
            <person name="Thierry A."/>
            <person name="Weiss S."/>
            <person name="Bleykasten C."/>
            <person name="De Montigny J."/>
            <person name="Jacques N."/>
            <person name="Jung P."/>
            <person name="Lemaire M."/>
            <person name="Mallet S."/>
            <person name="Morel G."/>
            <person name="Richard G.F."/>
            <person name="Sarkar A."/>
            <person name="Savel G."/>
            <person name="Schacherer J."/>
            <person name="Seret M.L."/>
            <person name="Talla E."/>
            <person name="Samson G."/>
            <person name="Jubin C."/>
            <person name="Poulain J."/>
            <person name="Vacherie B."/>
            <person name="Barbe V."/>
            <person name="Pelletier E."/>
            <person name="Sherman D.J."/>
            <person name="Westhof E."/>
            <person name="Weissenbach J."/>
            <person name="Baret P.V."/>
            <person name="Wincker P."/>
            <person name="Gaillardin C."/>
            <person name="Dujon B."/>
            <person name="Souciet J.L."/>
        </authorList>
    </citation>
    <scope>NUCLEOTIDE SEQUENCE [LARGE SCALE GENOMIC DNA]</scope>
    <source>
        <strain evidence="3">ATCC MYA-4447 / BCRC 22081 / CBS 7064 / NBRC 10061 / NRRL Y-12695</strain>
    </source>
</reference>
<evidence type="ECO:0000313" key="1">
    <source>
        <dbReference type="EMBL" id="CCE72794.1"/>
    </source>
</evidence>
<keyword evidence="3" id="KW-1185">Reference proteome</keyword>
<sequence>MYQPQNYYQNLGTAGHRASSSYSYVSQLQQGNYYNQLHDISRGARSYYPGMQSAQNASVQGVQQQYMMPPMAGQTHVPPVLAPPPVYQNAAPAGGFNPVLEYDLDNMASFLGWCTFGMLKQDRNPSKDFDKLIKSVLYATRLPKSTIIVALEYLNQRFSSKNLGSLTESQVFIKLIMSLILGNKFNDDNTFTNRSWAGASGINIEILNKEEAEWLEEVEWSLNVVLYESNICTLEECWKTWLEKHGKSPSYVATSSPSFNPYSSVPSSPAYNDSSYSYSYSSPVASSPIKYSNDSMWLNNGAANNNIWSYTPSYQYVPNIPGNNFAPDYASQYYGASNYMGYANPYYSYNLASC</sequence>
<dbReference type="GO" id="GO:0019901">
    <property type="term" value="F:protein kinase binding"/>
    <property type="evidence" value="ECO:0007669"/>
    <property type="project" value="InterPro"/>
</dbReference>
<dbReference type="Proteomes" id="UP000005222">
    <property type="component" value="Chromosome B"/>
</dbReference>
<dbReference type="AlphaFoldDB" id="G8YVB1"/>
<protein>
    <submittedName>
        <fullName evidence="1">Piso0_000388 protein</fullName>
    </submittedName>
</protein>
<reference evidence="1" key="1">
    <citation type="submission" date="2011-10" db="EMBL/GenBank/DDBJ databases">
        <authorList>
            <person name="Genoscope - CEA"/>
        </authorList>
    </citation>
    <scope>NUCLEOTIDE SEQUENCE</scope>
    <source>
        <strain evidence="1">CBS 7064</strain>
    </source>
</reference>
<organism evidence="1 3">
    <name type="scientific">Pichia sorbitophila (strain ATCC MYA-4447 / BCRC 22081 / CBS 7064 / NBRC 10061 / NRRL Y-12695)</name>
    <name type="common">Hybrid yeast</name>
    <dbReference type="NCBI Taxonomy" id="559304"/>
    <lineage>
        <taxon>Eukaryota</taxon>
        <taxon>Fungi</taxon>
        <taxon>Dikarya</taxon>
        <taxon>Ascomycota</taxon>
        <taxon>Saccharomycotina</taxon>
        <taxon>Pichiomycetes</taxon>
        <taxon>Debaryomycetaceae</taxon>
        <taxon>Millerozyma</taxon>
    </lineage>
</organism>
<dbReference type="GO" id="GO:0005634">
    <property type="term" value="C:nucleus"/>
    <property type="evidence" value="ECO:0007669"/>
    <property type="project" value="TreeGrafter"/>
</dbReference>
<dbReference type="EMBL" id="FO082058">
    <property type="protein sequence ID" value="CCE73355.1"/>
    <property type="molecule type" value="Genomic_DNA"/>
</dbReference>
<dbReference type="FunCoup" id="G8YVB1">
    <property type="interactions" value="53"/>
</dbReference>
<dbReference type="InterPro" id="IPR013922">
    <property type="entry name" value="Cyclin_PHO80-like"/>
</dbReference>
<dbReference type="PANTHER" id="PTHR15615">
    <property type="match status" value="1"/>
</dbReference>
<dbReference type="PANTHER" id="PTHR15615:SF27">
    <property type="entry name" value="PHO85 CYCLIN CLG1"/>
    <property type="match status" value="1"/>
</dbReference>
<dbReference type="STRING" id="559304.G8YVB1"/>
<dbReference type="HOGENOM" id="CLU_052853_0_0_1"/>
<dbReference type="EMBL" id="FO082059">
    <property type="protein sequence ID" value="CCE72794.1"/>
    <property type="molecule type" value="Genomic_DNA"/>
</dbReference>
<accession>G8YVB1</accession>
<dbReference type="Proteomes" id="UP000005222">
    <property type="component" value="Chromosome A"/>
</dbReference>
<evidence type="ECO:0000313" key="3">
    <source>
        <dbReference type="Proteomes" id="UP000005222"/>
    </source>
</evidence>
<evidence type="ECO:0000313" key="2">
    <source>
        <dbReference type="EMBL" id="CCE73355.1"/>
    </source>
</evidence>
<dbReference type="eggNOG" id="ENOG502RYK1">
    <property type="taxonomic scope" value="Eukaryota"/>
</dbReference>
<dbReference type="OMA" id="TNKSWEQ"/>
<proteinExistence type="predicted"/>
<dbReference type="GO" id="GO:0016538">
    <property type="term" value="F:cyclin-dependent protein serine/threonine kinase regulator activity"/>
    <property type="evidence" value="ECO:0007669"/>
    <property type="project" value="TreeGrafter"/>
</dbReference>
<name>G8YVB1_PICSO</name>
<dbReference type="CDD" id="cd20557">
    <property type="entry name" value="CYCLIN_ScPCL1-like"/>
    <property type="match status" value="1"/>
</dbReference>